<organism evidence="3 4">
    <name type="scientific">Terrabacter lapilli</name>
    <dbReference type="NCBI Taxonomy" id="436231"/>
    <lineage>
        <taxon>Bacteria</taxon>
        <taxon>Bacillati</taxon>
        <taxon>Actinomycetota</taxon>
        <taxon>Actinomycetes</taxon>
        <taxon>Micrococcales</taxon>
        <taxon>Intrasporangiaceae</taxon>
        <taxon>Terrabacter</taxon>
    </lineage>
</organism>
<dbReference type="PANTHER" id="PTHR30576:SF0">
    <property type="entry name" value="UNDECAPRENYL-PHOSPHATE N-ACETYLGALACTOSAMINYL 1-PHOSPHATE TRANSFERASE-RELATED"/>
    <property type="match status" value="1"/>
</dbReference>
<keyword evidence="4" id="KW-1185">Reference proteome</keyword>
<evidence type="ECO:0000256" key="1">
    <source>
        <dbReference type="ARBA" id="ARBA00006464"/>
    </source>
</evidence>
<comment type="similarity">
    <text evidence="1">Belongs to the bacterial sugar transferase family.</text>
</comment>
<name>A0ABN2S8K4_9MICO</name>
<dbReference type="InterPro" id="IPR003362">
    <property type="entry name" value="Bact_transf"/>
</dbReference>
<evidence type="ECO:0000313" key="4">
    <source>
        <dbReference type="Proteomes" id="UP001500013"/>
    </source>
</evidence>
<dbReference type="EMBL" id="BAAAPU010000007">
    <property type="protein sequence ID" value="GAA1982385.1"/>
    <property type="molecule type" value="Genomic_DNA"/>
</dbReference>
<evidence type="ECO:0000313" key="3">
    <source>
        <dbReference type="EMBL" id="GAA1982385.1"/>
    </source>
</evidence>
<proteinExistence type="inferred from homology"/>
<comment type="caution">
    <text evidence="3">The sequence shown here is derived from an EMBL/GenBank/DDBJ whole genome shotgun (WGS) entry which is preliminary data.</text>
</comment>
<gene>
    <name evidence="3" type="ORF">GCM10009817_24580</name>
</gene>
<feature type="domain" description="Bacterial sugar transferase" evidence="2">
    <location>
        <begin position="1"/>
        <end position="143"/>
    </location>
</feature>
<dbReference type="PANTHER" id="PTHR30576">
    <property type="entry name" value="COLANIC BIOSYNTHESIS UDP-GLUCOSE LIPID CARRIER TRANSFERASE"/>
    <property type="match status" value="1"/>
</dbReference>
<accession>A0ABN2S8K4</accession>
<dbReference type="Proteomes" id="UP001500013">
    <property type="component" value="Unassembled WGS sequence"/>
</dbReference>
<evidence type="ECO:0000259" key="2">
    <source>
        <dbReference type="Pfam" id="PF02397"/>
    </source>
</evidence>
<sequence>MYKLRTMHVMPPNAPRLTARHDPRVFPAGRILRSTKVDELPQLWNVLNGDMRFFGPRPEDPAIVHNCYEPWMLESLDVPPGIVGPGSLSYFEDESRIPSDPGEAEHYYVTVQLPRKIARDLAYVRRRTPAYDLALAVRTVLGILGIRSQSFKSVRLETATEEQVLGAVRSRPGSSLPG</sequence>
<reference evidence="3 4" key="1">
    <citation type="journal article" date="2019" name="Int. J. Syst. Evol. Microbiol.">
        <title>The Global Catalogue of Microorganisms (GCM) 10K type strain sequencing project: providing services to taxonomists for standard genome sequencing and annotation.</title>
        <authorList>
            <consortium name="The Broad Institute Genomics Platform"/>
            <consortium name="The Broad Institute Genome Sequencing Center for Infectious Disease"/>
            <person name="Wu L."/>
            <person name="Ma J."/>
        </authorList>
    </citation>
    <scope>NUCLEOTIDE SEQUENCE [LARGE SCALE GENOMIC DNA]</scope>
    <source>
        <strain evidence="3 4">JCM 15628</strain>
    </source>
</reference>
<dbReference type="Pfam" id="PF02397">
    <property type="entry name" value="Bac_transf"/>
    <property type="match status" value="1"/>
</dbReference>
<protein>
    <recommendedName>
        <fullName evidence="2">Bacterial sugar transferase domain-containing protein</fullName>
    </recommendedName>
</protein>